<reference evidence="1 2" key="1">
    <citation type="journal article" date="2016" name="Nat. Commun.">
        <title>Thousands of microbial genomes shed light on interconnected biogeochemical processes in an aquifer system.</title>
        <authorList>
            <person name="Anantharaman K."/>
            <person name="Brown C.T."/>
            <person name="Hug L.A."/>
            <person name="Sharon I."/>
            <person name="Castelle C.J."/>
            <person name="Probst A.J."/>
            <person name="Thomas B.C."/>
            <person name="Singh A."/>
            <person name="Wilkins M.J."/>
            <person name="Karaoz U."/>
            <person name="Brodie E.L."/>
            <person name="Williams K.H."/>
            <person name="Hubbard S.S."/>
            <person name="Banfield J.F."/>
        </authorList>
    </citation>
    <scope>NUCLEOTIDE SEQUENCE [LARGE SCALE GENOMIC DNA]</scope>
</reference>
<dbReference type="EMBL" id="MFAM01000038">
    <property type="protein sequence ID" value="OGD78722.1"/>
    <property type="molecule type" value="Genomic_DNA"/>
</dbReference>
<dbReference type="Proteomes" id="UP000176682">
    <property type="component" value="Unassembled WGS sequence"/>
</dbReference>
<proteinExistence type="predicted"/>
<gene>
    <name evidence="1" type="ORF">A2368_01365</name>
</gene>
<organism evidence="1 2">
    <name type="scientific">Candidatus Collierbacteria bacterium RIFOXYB1_FULL_49_13</name>
    <dbReference type="NCBI Taxonomy" id="1817728"/>
    <lineage>
        <taxon>Bacteria</taxon>
        <taxon>Candidatus Collieribacteriota</taxon>
    </lineage>
</organism>
<accession>A0A1F5FGP6</accession>
<dbReference type="AlphaFoldDB" id="A0A1F5FGP6"/>
<protein>
    <submittedName>
        <fullName evidence="1">Uncharacterized protein</fullName>
    </submittedName>
</protein>
<name>A0A1F5FGP6_9BACT</name>
<comment type="caution">
    <text evidence="1">The sequence shown here is derived from an EMBL/GenBank/DDBJ whole genome shotgun (WGS) entry which is preliminary data.</text>
</comment>
<evidence type="ECO:0000313" key="1">
    <source>
        <dbReference type="EMBL" id="OGD78722.1"/>
    </source>
</evidence>
<evidence type="ECO:0000313" key="2">
    <source>
        <dbReference type="Proteomes" id="UP000176682"/>
    </source>
</evidence>
<sequence length="266" mass="29719">MSISFTLINKTSKTRNVGEVVEAFTDAVDANYTQSEKEGYVTSQGKSCLSVLFRSDELASVSQQDSRVQNIKVQDSNLVLVKKVLGSEGVKDLVSMIGGATSPFVVLELTSLISGLDKRPPWTVADNQLVFPVGMLGPYFKSMPNSPYKDNSKGLDFAKDYPDTDVSTIATAYFDKFTREGKLQDMTNPDVSSLMHFTTVVTPKENSLQFSFLQNQMMAVRYFFEPDIAFTNNEFVMRSMRHSLYPEQDIPLKGRLGFYQTTIPLS</sequence>